<evidence type="ECO:0000313" key="6">
    <source>
        <dbReference type="Proteomes" id="UP000663882"/>
    </source>
</evidence>
<evidence type="ECO:0000256" key="3">
    <source>
        <dbReference type="ARBA" id="ARBA00022691"/>
    </source>
</evidence>
<dbReference type="Gene3D" id="1.10.10.10">
    <property type="entry name" value="Winged helix-like DNA-binding domain superfamily/Winged helix DNA-binding domain"/>
    <property type="match status" value="1"/>
</dbReference>
<evidence type="ECO:0000313" key="5">
    <source>
        <dbReference type="EMBL" id="CAF1327412.1"/>
    </source>
</evidence>
<keyword evidence="3" id="KW-0949">S-adenosyl-L-methionine</keyword>
<keyword evidence="1" id="KW-0489">Methyltransferase</keyword>
<protein>
    <recommendedName>
        <fullName evidence="4">O-methyltransferase C-terminal domain-containing protein</fullName>
    </recommendedName>
</protein>
<evidence type="ECO:0000256" key="2">
    <source>
        <dbReference type="ARBA" id="ARBA00022679"/>
    </source>
</evidence>
<dbReference type="InterPro" id="IPR016461">
    <property type="entry name" value="COMT-like"/>
</dbReference>
<comment type="caution">
    <text evidence="5">The sequence shown here is derived from an EMBL/GenBank/DDBJ whole genome shotgun (WGS) entry which is preliminary data.</text>
</comment>
<dbReference type="InterPro" id="IPR036390">
    <property type="entry name" value="WH_DNA-bd_sf"/>
</dbReference>
<dbReference type="PANTHER" id="PTHR11746">
    <property type="entry name" value="O-METHYLTRANSFERASE"/>
    <property type="match status" value="1"/>
</dbReference>
<dbReference type="SUPFAM" id="SSF46785">
    <property type="entry name" value="Winged helix' DNA-binding domain"/>
    <property type="match status" value="1"/>
</dbReference>
<name>A0A815FM91_9BILA</name>
<dbReference type="InterPro" id="IPR001077">
    <property type="entry name" value="COMT_C"/>
</dbReference>
<reference evidence="5" key="1">
    <citation type="submission" date="2021-02" db="EMBL/GenBank/DDBJ databases">
        <authorList>
            <person name="Nowell W R."/>
        </authorList>
    </citation>
    <scope>NUCLEOTIDE SEQUENCE</scope>
</reference>
<dbReference type="Proteomes" id="UP000663882">
    <property type="component" value="Unassembled WGS sequence"/>
</dbReference>
<dbReference type="AlphaFoldDB" id="A0A815FM91"/>
<evidence type="ECO:0000256" key="1">
    <source>
        <dbReference type="ARBA" id="ARBA00022603"/>
    </source>
</evidence>
<dbReference type="SUPFAM" id="SSF53335">
    <property type="entry name" value="S-adenosyl-L-methionine-dependent methyltransferases"/>
    <property type="match status" value="1"/>
</dbReference>
<dbReference type="Pfam" id="PF00891">
    <property type="entry name" value="Methyltransf_2"/>
    <property type="match status" value="1"/>
</dbReference>
<gene>
    <name evidence="5" type="ORF">RFH988_LOCUS31074</name>
</gene>
<dbReference type="Gene3D" id="3.40.50.150">
    <property type="entry name" value="Vaccinia Virus protein VP39"/>
    <property type="match status" value="1"/>
</dbReference>
<proteinExistence type="predicted"/>
<dbReference type="GO" id="GO:0032259">
    <property type="term" value="P:methylation"/>
    <property type="evidence" value="ECO:0007669"/>
    <property type="project" value="UniProtKB-KW"/>
</dbReference>
<keyword evidence="2" id="KW-0808">Transferase</keyword>
<dbReference type="OrthoDB" id="1606438at2759"/>
<dbReference type="GO" id="GO:0008171">
    <property type="term" value="F:O-methyltransferase activity"/>
    <property type="evidence" value="ECO:0007669"/>
    <property type="project" value="InterPro"/>
</dbReference>
<sequence length="458" mass="51725">MGNYIVKKESSNTENPVRRKTRFSTQLTSNDVATLQSEYNLNENEVEELRHMYKNPNDGNDVDLLSITGVKQKMNLYVTSLIYIVFTREELLQIDATKIKFNDGYKLIQATHRFIEYAIFAFVELNLADRLVNAVPDQGLTVQEIMSDERSSWNADLLYRVLRSCADGGIVERINDDKHFVLSQSGRMLTSDHPSHARDFLRWILGPLNSNAGNQLPNLVCNEGTGSGFTRFTDGLDLYTFLCRSDQSDLMTIFNGAMTTVSAVTGTKLVINSDFGRFATLVDIGGSSGIYLAQILEHYPSIEQGIVFELPGVINQVKNGEEFKLRNIPESRYKFVAGDMFDSSTIPQGDAYVLKTFLHCFDNEKVIAILSSIRKANQNRIGQSLVSLFIVEYIIFPDRAMSNWQSHAFDIAMAYAFEGACERTQQEYEQLLETTGFKLKKLYPIQAPHSIIEAVLIN</sequence>
<dbReference type="InterPro" id="IPR029063">
    <property type="entry name" value="SAM-dependent_MTases_sf"/>
</dbReference>
<dbReference type="PROSITE" id="PS51683">
    <property type="entry name" value="SAM_OMT_II"/>
    <property type="match status" value="1"/>
</dbReference>
<feature type="domain" description="O-methyltransferase C-terminal" evidence="4">
    <location>
        <begin position="240"/>
        <end position="438"/>
    </location>
</feature>
<accession>A0A815FM91</accession>
<dbReference type="EMBL" id="CAJNOO010003259">
    <property type="protein sequence ID" value="CAF1327412.1"/>
    <property type="molecule type" value="Genomic_DNA"/>
</dbReference>
<dbReference type="InterPro" id="IPR036388">
    <property type="entry name" value="WH-like_DNA-bd_sf"/>
</dbReference>
<evidence type="ECO:0000259" key="4">
    <source>
        <dbReference type="Pfam" id="PF00891"/>
    </source>
</evidence>
<organism evidence="5 6">
    <name type="scientific">Rotaria sordida</name>
    <dbReference type="NCBI Taxonomy" id="392033"/>
    <lineage>
        <taxon>Eukaryota</taxon>
        <taxon>Metazoa</taxon>
        <taxon>Spiralia</taxon>
        <taxon>Gnathifera</taxon>
        <taxon>Rotifera</taxon>
        <taxon>Eurotatoria</taxon>
        <taxon>Bdelloidea</taxon>
        <taxon>Philodinida</taxon>
        <taxon>Philodinidae</taxon>
        <taxon>Rotaria</taxon>
    </lineage>
</organism>